<evidence type="ECO:0000259" key="1">
    <source>
        <dbReference type="PROSITE" id="PS51186"/>
    </source>
</evidence>
<dbReference type="Pfam" id="PF00583">
    <property type="entry name" value="Acetyltransf_1"/>
    <property type="match status" value="1"/>
</dbReference>
<reference evidence="2" key="1">
    <citation type="submission" date="2023-03" db="EMBL/GenBank/DDBJ databases">
        <title>Andean soil-derived lignocellulolytic bacterial consortium as a source of novel taxa and putative plastic-active enzymes.</title>
        <authorList>
            <person name="Diaz-Garcia L."/>
            <person name="Chuvochina M."/>
            <person name="Feuerriegel G."/>
            <person name="Bunk B."/>
            <person name="Sproer C."/>
            <person name="Streit W.R."/>
            <person name="Rodriguez L.M."/>
            <person name="Overmann J."/>
            <person name="Jimenez D.J."/>
        </authorList>
    </citation>
    <scope>NUCLEOTIDE SEQUENCE</scope>
    <source>
        <strain evidence="2">MAG 4196</strain>
    </source>
</reference>
<dbReference type="SUPFAM" id="SSF55729">
    <property type="entry name" value="Acyl-CoA N-acyltransferases (Nat)"/>
    <property type="match status" value="1"/>
</dbReference>
<dbReference type="CDD" id="cd04301">
    <property type="entry name" value="NAT_SF"/>
    <property type="match status" value="1"/>
</dbReference>
<dbReference type="Gene3D" id="3.40.630.30">
    <property type="match status" value="1"/>
</dbReference>
<feature type="domain" description="N-acetyltransferase" evidence="1">
    <location>
        <begin position="3"/>
        <end position="167"/>
    </location>
</feature>
<evidence type="ECO:0000313" key="2">
    <source>
        <dbReference type="EMBL" id="WEK05917.1"/>
    </source>
</evidence>
<dbReference type="PANTHER" id="PTHR43305">
    <property type="entry name" value="FAMILY N-ACETYLTRANSFERASE, PUTATIVE (AFU_ORTHOLOGUE AFUA_2G01380)-RELATED"/>
    <property type="match status" value="1"/>
</dbReference>
<sequence length="172" mass="19346">MVTIVETSARADMDDARRLMRAFVAWAQELSVEDRHMIDRYFDPAAFDAELENLPGKYAPPDGRLLLAREGEVAVGCVALRPLEPGVCEMKRMFVEPAFHGRGIGLALATRLIELARDSDHRIMRLDTSRHQAPAIALYQKLGFRRIPAYYPPPAGSEGFLLFFEKDLTQAD</sequence>
<dbReference type="GO" id="GO:0016747">
    <property type="term" value="F:acyltransferase activity, transferring groups other than amino-acyl groups"/>
    <property type="evidence" value="ECO:0007669"/>
    <property type="project" value="InterPro"/>
</dbReference>
<evidence type="ECO:0000313" key="3">
    <source>
        <dbReference type="Proteomes" id="UP001217476"/>
    </source>
</evidence>
<dbReference type="PANTHER" id="PTHR43305:SF1">
    <property type="entry name" value="FAMILY N-ACETYLTRANSFERASE, PUTATIVE (AFU_ORTHOLOGUE AFUA_2G01380)-RELATED"/>
    <property type="match status" value="1"/>
</dbReference>
<dbReference type="Proteomes" id="UP001217476">
    <property type="component" value="Chromosome"/>
</dbReference>
<proteinExistence type="predicted"/>
<accession>A0AAJ6B152</accession>
<dbReference type="AlphaFoldDB" id="A0AAJ6B152"/>
<organism evidence="2 3">
    <name type="scientific">Candidatus Devosia phytovorans</name>
    <dbReference type="NCBI Taxonomy" id="3121372"/>
    <lineage>
        <taxon>Bacteria</taxon>
        <taxon>Pseudomonadati</taxon>
        <taxon>Pseudomonadota</taxon>
        <taxon>Alphaproteobacteria</taxon>
        <taxon>Hyphomicrobiales</taxon>
        <taxon>Devosiaceae</taxon>
        <taxon>Devosia</taxon>
    </lineage>
</organism>
<dbReference type="PROSITE" id="PS51186">
    <property type="entry name" value="GNAT"/>
    <property type="match status" value="1"/>
</dbReference>
<protein>
    <submittedName>
        <fullName evidence="2">GNAT family N-acetyltransferase</fullName>
    </submittedName>
</protein>
<dbReference type="InterPro" id="IPR052777">
    <property type="entry name" value="Acetyltransferase_Enz"/>
</dbReference>
<name>A0AAJ6B152_9HYPH</name>
<gene>
    <name evidence="2" type="ORF">P0Y65_06585</name>
</gene>
<dbReference type="InterPro" id="IPR016181">
    <property type="entry name" value="Acyl_CoA_acyltransferase"/>
</dbReference>
<dbReference type="EMBL" id="CP119312">
    <property type="protein sequence ID" value="WEK05917.1"/>
    <property type="molecule type" value="Genomic_DNA"/>
</dbReference>
<dbReference type="InterPro" id="IPR000182">
    <property type="entry name" value="GNAT_dom"/>
</dbReference>